<dbReference type="PROSITE" id="PS51826">
    <property type="entry name" value="PSBD"/>
    <property type="match status" value="2"/>
</dbReference>
<dbReference type="Pfam" id="PF00198">
    <property type="entry name" value="2-oxoacid_dh"/>
    <property type="match status" value="1"/>
</dbReference>
<dbReference type="InterPro" id="IPR004167">
    <property type="entry name" value="PSBD"/>
</dbReference>
<proteinExistence type="inferred from homology"/>
<feature type="domain" description="Lipoyl-binding" evidence="7">
    <location>
        <begin position="2"/>
        <end position="77"/>
    </location>
</feature>
<dbReference type="InterPro" id="IPR050743">
    <property type="entry name" value="2-oxoacid_DH_E2_comp"/>
</dbReference>
<keyword evidence="10" id="KW-1185">Reference proteome</keyword>
<evidence type="ECO:0000259" key="8">
    <source>
        <dbReference type="PROSITE" id="PS51826"/>
    </source>
</evidence>
<dbReference type="EC" id="2.3.1.-" evidence="6"/>
<keyword evidence="3 6" id="KW-0808">Transferase</keyword>
<dbReference type="InterPro" id="IPR036625">
    <property type="entry name" value="E3-bd_dom_sf"/>
</dbReference>
<evidence type="ECO:0000313" key="10">
    <source>
        <dbReference type="Proteomes" id="UP001165422"/>
    </source>
</evidence>
<dbReference type="Proteomes" id="UP001165422">
    <property type="component" value="Unassembled WGS sequence"/>
</dbReference>
<evidence type="ECO:0000256" key="2">
    <source>
        <dbReference type="ARBA" id="ARBA00007317"/>
    </source>
</evidence>
<keyword evidence="4 6" id="KW-0450">Lipoyl</keyword>
<evidence type="ECO:0000256" key="4">
    <source>
        <dbReference type="ARBA" id="ARBA00022823"/>
    </source>
</evidence>
<feature type="domain" description="Peripheral subunit-binding (PSBD)" evidence="8">
    <location>
        <begin position="125"/>
        <end position="162"/>
    </location>
</feature>
<comment type="similarity">
    <text evidence="2 6">Belongs to the 2-oxoacid dehydrogenase family.</text>
</comment>
<dbReference type="Gene3D" id="4.10.320.10">
    <property type="entry name" value="E3-binding domain"/>
    <property type="match status" value="2"/>
</dbReference>
<evidence type="ECO:0000256" key="5">
    <source>
        <dbReference type="ARBA" id="ARBA00023315"/>
    </source>
</evidence>
<dbReference type="InterPro" id="IPR000089">
    <property type="entry name" value="Biotin_lipoyl"/>
</dbReference>
<evidence type="ECO:0000256" key="1">
    <source>
        <dbReference type="ARBA" id="ARBA00001938"/>
    </source>
</evidence>
<dbReference type="PROSITE" id="PS50968">
    <property type="entry name" value="BIOTINYL_LIPOYL"/>
    <property type="match status" value="1"/>
</dbReference>
<feature type="non-terminal residue" evidence="9">
    <location>
        <position position="448"/>
    </location>
</feature>
<organism evidence="9 10">
    <name type="scientific">Clostridium aromativorans</name>
    <dbReference type="NCBI Taxonomy" id="2836848"/>
    <lineage>
        <taxon>Bacteria</taxon>
        <taxon>Bacillati</taxon>
        <taxon>Bacillota</taxon>
        <taxon>Clostridia</taxon>
        <taxon>Eubacteriales</taxon>
        <taxon>Clostridiaceae</taxon>
        <taxon>Clostridium</taxon>
    </lineage>
</organism>
<dbReference type="Gene3D" id="3.30.559.10">
    <property type="entry name" value="Chloramphenicol acetyltransferase-like domain"/>
    <property type="match status" value="1"/>
</dbReference>
<comment type="cofactor">
    <cofactor evidence="1 6">
        <name>(R)-lipoate</name>
        <dbReference type="ChEBI" id="CHEBI:83088"/>
    </cofactor>
</comment>
<name>A0ABS8N392_9CLOT</name>
<dbReference type="InterPro" id="IPR001078">
    <property type="entry name" value="2-oxoacid_DH_actylTfrase"/>
</dbReference>
<dbReference type="SUPFAM" id="SSF52777">
    <property type="entry name" value="CoA-dependent acyltransferases"/>
    <property type="match status" value="1"/>
</dbReference>
<accession>A0ABS8N392</accession>
<dbReference type="SUPFAM" id="SSF51230">
    <property type="entry name" value="Single hybrid motif"/>
    <property type="match status" value="1"/>
</dbReference>
<comment type="caution">
    <text evidence="9">The sequence shown here is derived from an EMBL/GenBank/DDBJ whole genome shotgun (WGS) entry which is preliminary data.</text>
</comment>
<dbReference type="Pfam" id="PF00364">
    <property type="entry name" value="Biotin_lipoyl"/>
    <property type="match status" value="1"/>
</dbReference>
<dbReference type="CDD" id="cd06849">
    <property type="entry name" value="lipoyl_domain"/>
    <property type="match status" value="1"/>
</dbReference>
<dbReference type="RefSeq" id="WP_229981099.1">
    <property type="nucleotide sequence ID" value="NZ_JAJJPB010000003.1"/>
</dbReference>
<dbReference type="PANTHER" id="PTHR43178">
    <property type="entry name" value="DIHYDROLIPOAMIDE ACETYLTRANSFERASE COMPONENT OF PYRUVATE DEHYDROGENASE COMPLEX"/>
    <property type="match status" value="1"/>
</dbReference>
<evidence type="ECO:0000256" key="6">
    <source>
        <dbReference type="RuleBase" id="RU003423"/>
    </source>
</evidence>
<dbReference type="Pfam" id="PF02817">
    <property type="entry name" value="E3_binding"/>
    <property type="match status" value="2"/>
</dbReference>
<sequence length="448" mass="49259">MSCIEVMPKLGLTMTEGTLVDWHKSEGEKVEKGEVLFEVETDKLTNEIEAKESGVLRKILVEEGETVKCLVPVGIIAGENEDISELLKQAGAKDLKNEKEEVKEQPEEKIEVKTIETPKAGGRVKISPIAKRIALENGVNYELIKGTGPMGRIVRKDVEGYIEDNRVKVSPAAAKLAGELGVDLRSIKKDGRIMKKDVLEASETAKMSAAAAEEKVEEKPAVKEAHRGEKAVKMSAMRKVIAKRMSESVSVSPTVTYNMTMDTSELKRLKDSLKDVFKVTYTDLLIKIVSQVLKEFPLANCSVEEDTFILKDYVNMGVAVALDDGLLVPVIKDCDIKRLKQITAEFKDLVKRAKENKLGPDDLTGGTFTITNLGMFGIDTFSPIINQPEVAILGVNKIAETPVVEKGQIVVKPLISMSLTADHRAIDGAYAARILQRIKQYVEKPGLL</sequence>
<dbReference type="SUPFAM" id="SSF47005">
    <property type="entry name" value="Peripheral subunit-binding domain of 2-oxo acid dehydrogenase complex"/>
    <property type="match status" value="2"/>
</dbReference>
<evidence type="ECO:0000259" key="7">
    <source>
        <dbReference type="PROSITE" id="PS50968"/>
    </source>
</evidence>
<dbReference type="EMBL" id="JAJJPB010000003">
    <property type="protein sequence ID" value="MCC9294248.1"/>
    <property type="molecule type" value="Genomic_DNA"/>
</dbReference>
<evidence type="ECO:0000256" key="3">
    <source>
        <dbReference type="ARBA" id="ARBA00022679"/>
    </source>
</evidence>
<dbReference type="InterPro" id="IPR011053">
    <property type="entry name" value="Single_hybrid_motif"/>
</dbReference>
<keyword evidence="5 6" id="KW-0012">Acyltransferase</keyword>
<gene>
    <name evidence="9" type="ORF">LN736_05100</name>
</gene>
<feature type="domain" description="Peripheral subunit-binding (PSBD)" evidence="8">
    <location>
        <begin position="168"/>
        <end position="202"/>
    </location>
</feature>
<protein>
    <recommendedName>
        <fullName evidence="6">Dihydrolipoamide acetyltransferase component of pyruvate dehydrogenase complex</fullName>
        <ecNumber evidence="6">2.3.1.-</ecNumber>
    </recommendedName>
</protein>
<dbReference type="PANTHER" id="PTHR43178:SF5">
    <property type="entry name" value="LIPOAMIDE ACYLTRANSFERASE COMPONENT OF BRANCHED-CHAIN ALPHA-KETO ACID DEHYDROGENASE COMPLEX, MITOCHONDRIAL"/>
    <property type="match status" value="1"/>
</dbReference>
<dbReference type="InterPro" id="IPR023213">
    <property type="entry name" value="CAT-like_dom_sf"/>
</dbReference>
<dbReference type="Gene3D" id="2.40.50.100">
    <property type="match status" value="1"/>
</dbReference>
<reference evidence="9" key="1">
    <citation type="submission" date="2021-11" db="EMBL/GenBank/DDBJ databases">
        <authorList>
            <person name="Qingchun L."/>
            <person name="Dong Z."/>
            <person name="Zongwei Q."/>
            <person name="Jia Z."/>
            <person name="Duotao L."/>
        </authorList>
    </citation>
    <scope>NUCLEOTIDE SEQUENCE</scope>
    <source>
        <strain evidence="9">WLY-B-L2</strain>
    </source>
</reference>
<evidence type="ECO:0000313" key="9">
    <source>
        <dbReference type="EMBL" id="MCC9294248.1"/>
    </source>
</evidence>